<protein>
    <recommendedName>
        <fullName evidence="4">shikimate kinase</fullName>
        <ecNumber evidence="4">2.7.1.71</ecNumber>
    </recommendedName>
</protein>
<comment type="similarity">
    <text evidence="3">Belongs to the shikimate kinase family.</text>
</comment>
<evidence type="ECO:0000256" key="7">
    <source>
        <dbReference type="ARBA" id="ARBA00022741"/>
    </source>
</evidence>
<comment type="pathway">
    <text evidence="2">Metabolic intermediate biosynthesis; chorismate biosynthesis; chorismate from D-erythrose 4-phosphate and phosphoenolpyruvate: step 5/7.</text>
</comment>
<evidence type="ECO:0000256" key="1">
    <source>
        <dbReference type="ARBA" id="ARBA00002641"/>
    </source>
</evidence>
<evidence type="ECO:0000256" key="5">
    <source>
        <dbReference type="ARBA" id="ARBA00022605"/>
    </source>
</evidence>
<gene>
    <name evidence="12" type="ORF">CSSPTR1EN2_LOCUS13537</name>
</gene>
<dbReference type="PROSITE" id="PS01128">
    <property type="entry name" value="SHIKIMATE_KINASE"/>
    <property type="match status" value="1"/>
</dbReference>
<comment type="catalytic activity">
    <reaction evidence="11">
        <text>shikimate + ATP = 3-phosphoshikimate + ADP + H(+)</text>
        <dbReference type="Rhea" id="RHEA:13121"/>
        <dbReference type="ChEBI" id="CHEBI:15378"/>
        <dbReference type="ChEBI" id="CHEBI:30616"/>
        <dbReference type="ChEBI" id="CHEBI:36208"/>
        <dbReference type="ChEBI" id="CHEBI:145989"/>
        <dbReference type="ChEBI" id="CHEBI:456216"/>
        <dbReference type="EC" id="2.7.1.71"/>
    </reaction>
</comment>
<dbReference type="EMBL" id="OZ019894">
    <property type="protein sequence ID" value="CAK9216571.1"/>
    <property type="molecule type" value="Genomic_DNA"/>
</dbReference>
<evidence type="ECO:0000256" key="4">
    <source>
        <dbReference type="ARBA" id="ARBA00012154"/>
    </source>
</evidence>
<keyword evidence="9" id="KW-0067">ATP-binding</keyword>
<dbReference type="InterPro" id="IPR023000">
    <property type="entry name" value="Shikimate_kinase_CS"/>
</dbReference>
<keyword evidence="5" id="KW-0028">Amino-acid biosynthesis</keyword>
<reference evidence="12" key="1">
    <citation type="submission" date="2024-02" db="EMBL/GenBank/DDBJ databases">
        <authorList>
            <consortium name="ELIXIR-Norway"/>
            <consortium name="Elixir Norway"/>
        </authorList>
    </citation>
    <scope>NUCLEOTIDE SEQUENCE</scope>
</reference>
<name>A0ABP0UAR6_9BRYO</name>
<keyword evidence="8" id="KW-0418">Kinase</keyword>
<dbReference type="SUPFAM" id="SSF52540">
    <property type="entry name" value="P-loop containing nucleoside triphosphate hydrolases"/>
    <property type="match status" value="1"/>
</dbReference>
<accession>A0ABP0UAR6</accession>
<evidence type="ECO:0000256" key="2">
    <source>
        <dbReference type="ARBA" id="ARBA00004842"/>
    </source>
</evidence>
<organism evidence="12 13">
    <name type="scientific">Sphagnum troendelagicum</name>
    <dbReference type="NCBI Taxonomy" id="128251"/>
    <lineage>
        <taxon>Eukaryota</taxon>
        <taxon>Viridiplantae</taxon>
        <taxon>Streptophyta</taxon>
        <taxon>Embryophyta</taxon>
        <taxon>Bryophyta</taxon>
        <taxon>Sphagnophytina</taxon>
        <taxon>Sphagnopsida</taxon>
        <taxon>Sphagnales</taxon>
        <taxon>Sphagnaceae</taxon>
        <taxon>Sphagnum</taxon>
    </lineage>
</organism>
<evidence type="ECO:0000256" key="10">
    <source>
        <dbReference type="ARBA" id="ARBA00023141"/>
    </source>
</evidence>
<keyword evidence="6" id="KW-0808">Transferase</keyword>
<keyword evidence="7" id="KW-0547">Nucleotide-binding</keyword>
<evidence type="ECO:0000256" key="9">
    <source>
        <dbReference type="ARBA" id="ARBA00022840"/>
    </source>
</evidence>
<dbReference type="EC" id="2.7.1.71" evidence="4"/>
<proteinExistence type="inferred from homology"/>
<dbReference type="HAMAP" id="MF_00109">
    <property type="entry name" value="Shikimate_kinase"/>
    <property type="match status" value="1"/>
</dbReference>
<evidence type="ECO:0000256" key="11">
    <source>
        <dbReference type="ARBA" id="ARBA00048567"/>
    </source>
</evidence>
<dbReference type="Pfam" id="PF01202">
    <property type="entry name" value="SKI"/>
    <property type="match status" value="1"/>
</dbReference>
<evidence type="ECO:0000313" key="13">
    <source>
        <dbReference type="Proteomes" id="UP001497512"/>
    </source>
</evidence>
<evidence type="ECO:0000256" key="3">
    <source>
        <dbReference type="ARBA" id="ARBA00006997"/>
    </source>
</evidence>
<dbReference type="CDD" id="cd00464">
    <property type="entry name" value="SK"/>
    <property type="match status" value="1"/>
</dbReference>
<dbReference type="InterPro" id="IPR000623">
    <property type="entry name" value="Shikimate_kinase/TSH1"/>
</dbReference>
<dbReference type="InterPro" id="IPR027417">
    <property type="entry name" value="P-loop_NTPase"/>
</dbReference>
<dbReference type="PANTHER" id="PTHR21087">
    <property type="entry name" value="SHIKIMATE KINASE"/>
    <property type="match status" value="1"/>
</dbReference>
<comment type="function">
    <text evidence="1">Catalyzes the specific phosphorylation of the 3-hydroxyl group of shikimic acid using ATP as a cosubstrate.</text>
</comment>
<evidence type="ECO:0000256" key="8">
    <source>
        <dbReference type="ARBA" id="ARBA00022777"/>
    </source>
</evidence>
<dbReference type="PRINTS" id="PR01100">
    <property type="entry name" value="SHIKIMTKNASE"/>
</dbReference>
<dbReference type="Proteomes" id="UP001497512">
    <property type="component" value="Chromosome 2"/>
</dbReference>
<keyword evidence="13" id="KW-1185">Reference proteome</keyword>
<sequence>MSVAMTGNLSLLSASPGYLKTMVSIQVERPSIAYTWSSARNTAIPALSVWSSSMERWTLCRRPDASRKTCCRCSCSSDFSAIELQADVIGASSAELQGAEASFDVGSNGILVEDYEELLQNKAEKIREQLNGTCIFLIGMMGSGKTTVGRVLSKSLGYYFFDSDELVEQAAGGTSVAQIFEESDEEGFRKAETEVLRQLSALGRLVVATGGGAVIEPHNWGYLRHGIVVWLNVPLDALAKRVTAVGTESRPLLPPDAAQHQAFAHLSKLLEQRGAAYGHADATVSIQVLAEELGIVDYSEITPTMIALQVLEEIDRLLIEKECKMPKVHY</sequence>
<keyword evidence="10" id="KW-0057">Aromatic amino acid biosynthesis</keyword>
<evidence type="ECO:0000313" key="12">
    <source>
        <dbReference type="EMBL" id="CAK9216571.1"/>
    </source>
</evidence>
<evidence type="ECO:0000256" key="6">
    <source>
        <dbReference type="ARBA" id="ARBA00022679"/>
    </source>
</evidence>
<dbReference type="PANTHER" id="PTHR21087:SF16">
    <property type="entry name" value="SHIKIMATE KINASE 1, CHLOROPLASTIC"/>
    <property type="match status" value="1"/>
</dbReference>
<dbReference type="InterPro" id="IPR031322">
    <property type="entry name" value="Shikimate/glucono_kinase"/>
</dbReference>
<dbReference type="Gene3D" id="3.40.50.300">
    <property type="entry name" value="P-loop containing nucleotide triphosphate hydrolases"/>
    <property type="match status" value="1"/>
</dbReference>